<organism evidence="1 2">
    <name type="scientific">Algoriphagus zhangzhouensis</name>
    <dbReference type="NCBI Taxonomy" id="1073327"/>
    <lineage>
        <taxon>Bacteria</taxon>
        <taxon>Pseudomonadati</taxon>
        <taxon>Bacteroidota</taxon>
        <taxon>Cytophagia</taxon>
        <taxon>Cytophagales</taxon>
        <taxon>Cyclobacteriaceae</taxon>
        <taxon>Algoriphagus</taxon>
    </lineage>
</organism>
<dbReference type="STRING" id="1073327.SAMN04488108_2660"/>
<protein>
    <submittedName>
        <fullName evidence="1">Uncharacterized protein</fullName>
    </submittedName>
</protein>
<evidence type="ECO:0000313" key="2">
    <source>
        <dbReference type="Proteomes" id="UP000184609"/>
    </source>
</evidence>
<name>A0A1M7ZEI1_9BACT</name>
<reference evidence="2" key="1">
    <citation type="submission" date="2016-12" db="EMBL/GenBank/DDBJ databases">
        <authorList>
            <person name="Varghese N."/>
            <person name="Submissions S."/>
        </authorList>
    </citation>
    <scope>NUCLEOTIDE SEQUENCE [LARGE SCALE GENOMIC DNA]</scope>
    <source>
        <strain evidence="2">DSM 25035</strain>
    </source>
</reference>
<dbReference type="OrthoDB" id="948713at2"/>
<sequence>MGNYKANAKNTWNFSLTEDSRKIGDLAYEKWYSFKAEIKLSGREKYKLEPKGFWDSKIELTDGRQSLLEFKMGWKGILINTFFEGNEKTYLLKLKGLLSNQYVLLDTDQEELLVAQANFKWKNLTFDFDIETSEKFEGFEQKELLLLTILHCINYYMNNSAG</sequence>
<dbReference type="EMBL" id="FRXN01000003">
    <property type="protein sequence ID" value="SHO63300.1"/>
    <property type="molecule type" value="Genomic_DNA"/>
</dbReference>
<dbReference type="RefSeq" id="WP_073572276.1">
    <property type="nucleotide sequence ID" value="NZ_FRXN01000003.1"/>
</dbReference>
<dbReference type="AlphaFoldDB" id="A0A1M7ZEI1"/>
<dbReference type="Proteomes" id="UP000184609">
    <property type="component" value="Unassembled WGS sequence"/>
</dbReference>
<proteinExistence type="predicted"/>
<keyword evidence="2" id="KW-1185">Reference proteome</keyword>
<evidence type="ECO:0000313" key="1">
    <source>
        <dbReference type="EMBL" id="SHO63300.1"/>
    </source>
</evidence>
<gene>
    <name evidence="1" type="ORF">SAMN04488108_2660</name>
</gene>
<accession>A0A1M7ZEI1</accession>